<keyword evidence="2" id="KW-1185">Reference proteome</keyword>
<name>A0A8T1QU10_CARIL</name>
<evidence type="ECO:0000313" key="1">
    <source>
        <dbReference type="EMBL" id="KAG6658528.1"/>
    </source>
</evidence>
<dbReference type="AlphaFoldDB" id="A0A8T1QU10"/>
<reference evidence="1" key="1">
    <citation type="submission" date="2020-12" db="EMBL/GenBank/DDBJ databases">
        <title>WGS assembly of Carya illinoinensis cv. Pawnee.</title>
        <authorList>
            <person name="Platts A."/>
            <person name="Shu S."/>
            <person name="Wright S."/>
            <person name="Barry K."/>
            <person name="Edger P."/>
            <person name="Pires J.C."/>
            <person name="Schmutz J."/>
        </authorList>
    </citation>
    <scope>NUCLEOTIDE SEQUENCE</scope>
    <source>
        <tissue evidence="1">Leaf</tissue>
    </source>
</reference>
<organism evidence="1 2">
    <name type="scientific">Carya illinoinensis</name>
    <name type="common">Pecan</name>
    <dbReference type="NCBI Taxonomy" id="32201"/>
    <lineage>
        <taxon>Eukaryota</taxon>
        <taxon>Viridiplantae</taxon>
        <taxon>Streptophyta</taxon>
        <taxon>Embryophyta</taxon>
        <taxon>Tracheophyta</taxon>
        <taxon>Spermatophyta</taxon>
        <taxon>Magnoliopsida</taxon>
        <taxon>eudicotyledons</taxon>
        <taxon>Gunneridae</taxon>
        <taxon>Pentapetalae</taxon>
        <taxon>rosids</taxon>
        <taxon>fabids</taxon>
        <taxon>Fagales</taxon>
        <taxon>Juglandaceae</taxon>
        <taxon>Carya</taxon>
    </lineage>
</organism>
<protein>
    <submittedName>
        <fullName evidence="1">Uncharacterized protein</fullName>
    </submittedName>
</protein>
<evidence type="ECO:0000313" key="2">
    <source>
        <dbReference type="Proteomes" id="UP000811609"/>
    </source>
</evidence>
<proteinExistence type="predicted"/>
<comment type="caution">
    <text evidence="1">The sequence shown here is derived from an EMBL/GenBank/DDBJ whole genome shotgun (WGS) entry which is preliminary data.</text>
</comment>
<dbReference type="Proteomes" id="UP000811609">
    <property type="component" value="Chromosome 4"/>
</dbReference>
<dbReference type="EMBL" id="CM031812">
    <property type="protein sequence ID" value="KAG6658528.1"/>
    <property type="molecule type" value="Genomic_DNA"/>
</dbReference>
<gene>
    <name evidence="1" type="ORF">CIPAW_04G168000</name>
</gene>
<accession>A0A8T1QU10</accession>
<sequence length="116" mass="13472">MLERERARRRGMGLRGTEMNQELNWKRIKETTVTRPQRLPMVLALKSIWLPRQDHRDFQWFANIARCLLLRLNLRLGSGSRSDWICGNLVGDGALLVPTVNSLRMINPHLIGSLNR</sequence>